<dbReference type="GO" id="GO:0004673">
    <property type="term" value="F:protein histidine kinase activity"/>
    <property type="evidence" value="ECO:0007669"/>
    <property type="project" value="UniProtKB-EC"/>
</dbReference>
<evidence type="ECO:0000256" key="6">
    <source>
        <dbReference type="SAM" id="Phobius"/>
    </source>
</evidence>
<dbReference type="InterPro" id="IPR003594">
    <property type="entry name" value="HATPase_dom"/>
</dbReference>
<dbReference type="CDD" id="cd16917">
    <property type="entry name" value="HATPase_UhpB-NarQ-NarX-like"/>
    <property type="match status" value="1"/>
</dbReference>
<dbReference type="RefSeq" id="WP_203852480.1">
    <property type="nucleotide sequence ID" value="NZ_BAAAVW010000014.1"/>
</dbReference>
<organism evidence="9 10">
    <name type="scientific">Dactylosporangium siamense</name>
    <dbReference type="NCBI Taxonomy" id="685454"/>
    <lineage>
        <taxon>Bacteria</taxon>
        <taxon>Bacillati</taxon>
        <taxon>Actinomycetota</taxon>
        <taxon>Actinomycetes</taxon>
        <taxon>Micromonosporales</taxon>
        <taxon>Micromonosporaceae</taxon>
        <taxon>Dactylosporangium</taxon>
    </lineage>
</organism>
<evidence type="ECO:0000259" key="8">
    <source>
        <dbReference type="Pfam" id="PF13796"/>
    </source>
</evidence>
<dbReference type="InterPro" id="IPR036890">
    <property type="entry name" value="HATPase_C_sf"/>
</dbReference>
<feature type="transmembrane region" description="Helical" evidence="6">
    <location>
        <begin position="24"/>
        <end position="47"/>
    </location>
</feature>
<dbReference type="AlphaFoldDB" id="A0A919PUP4"/>
<evidence type="ECO:0000259" key="7">
    <source>
        <dbReference type="Pfam" id="PF02518"/>
    </source>
</evidence>
<keyword evidence="4" id="KW-0418">Kinase</keyword>
<dbReference type="Proteomes" id="UP000660611">
    <property type="component" value="Unassembled WGS sequence"/>
</dbReference>
<feature type="domain" description="Histidine kinase/HSP90-like ATPase" evidence="7">
    <location>
        <begin position="229"/>
        <end position="311"/>
    </location>
</feature>
<evidence type="ECO:0000256" key="5">
    <source>
        <dbReference type="ARBA" id="ARBA00023012"/>
    </source>
</evidence>
<keyword evidence="10" id="KW-1185">Reference proteome</keyword>
<proteinExistence type="predicted"/>
<keyword evidence="6" id="KW-0472">Membrane</keyword>
<feature type="domain" description="Putative sensor" evidence="8">
    <location>
        <begin position="13"/>
        <end position="181"/>
    </location>
</feature>
<feature type="transmembrane region" description="Helical" evidence="6">
    <location>
        <begin position="92"/>
        <end position="125"/>
    </location>
</feature>
<evidence type="ECO:0000256" key="3">
    <source>
        <dbReference type="ARBA" id="ARBA00022679"/>
    </source>
</evidence>
<reference evidence="9" key="1">
    <citation type="submission" date="2021-01" db="EMBL/GenBank/DDBJ databases">
        <title>Whole genome shotgun sequence of Dactylosporangium siamense NBRC 106093.</title>
        <authorList>
            <person name="Komaki H."/>
            <person name="Tamura T."/>
        </authorList>
    </citation>
    <scope>NUCLEOTIDE SEQUENCE</scope>
    <source>
        <strain evidence="9">NBRC 106093</strain>
    </source>
</reference>
<dbReference type="PANTHER" id="PTHR24421">
    <property type="entry name" value="NITRATE/NITRITE SENSOR PROTEIN NARX-RELATED"/>
    <property type="match status" value="1"/>
</dbReference>
<evidence type="ECO:0000256" key="4">
    <source>
        <dbReference type="ARBA" id="ARBA00022777"/>
    </source>
</evidence>
<dbReference type="Pfam" id="PF02518">
    <property type="entry name" value="HATPase_c"/>
    <property type="match status" value="1"/>
</dbReference>
<comment type="catalytic activity">
    <reaction evidence="1">
        <text>ATP + protein L-histidine = ADP + protein N-phospho-L-histidine.</text>
        <dbReference type="EC" id="2.7.13.3"/>
    </reaction>
</comment>
<gene>
    <name evidence="9" type="ORF">Dsi01nite_088920</name>
</gene>
<keyword evidence="6" id="KW-1133">Transmembrane helix</keyword>
<dbReference type="Pfam" id="PF13796">
    <property type="entry name" value="Sensor"/>
    <property type="match status" value="1"/>
</dbReference>
<dbReference type="EMBL" id="BONQ01000139">
    <property type="protein sequence ID" value="GIG50851.1"/>
    <property type="molecule type" value="Genomic_DNA"/>
</dbReference>
<dbReference type="InterPro" id="IPR050482">
    <property type="entry name" value="Sensor_HK_TwoCompSys"/>
</dbReference>
<comment type="caution">
    <text evidence="9">The sequence shown here is derived from an EMBL/GenBank/DDBJ whole genome shotgun (WGS) entry which is preliminary data.</text>
</comment>
<feature type="transmembrane region" description="Helical" evidence="6">
    <location>
        <begin position="145"/>
        <end position="170"/>
    </location>
</feature>
<evidence type="ECO:0000313" key="10">
    <source>
        <dbReference type="Proteomes" id="UP000660611"/>
    </source>
</evidence>
<dbReference type="InterPro" id="IPR025828">
    <property type="entry name" value="Put_sensor_dom"/>
</dbReference>
<evidence type="ECO:0000256" key="2">
    <source>
        <dbReference type="ARBA" id="ARBA00012438"/>
    </source>
</evidence>
<dbReference type="GO" id="GO:0000160">
    <property type="term" value="P:phosphorelay signal transduction system"/>
    <property type="evidence" value="ECO:0007669"/>
    <property type="project" value="UniProtKB-KW"/>
</dbReference>
<accession>A0A919PUP4</accession>
<dbReference type="EC" id="2.7.13.3" evidence="2"/>
<keyword evidence="3" id="KW-0808">Transferase</keyword>
<keyword evidence="5" id="KW-0902">Two-component regulatory system</keyword>
<evidence type="ECO:0000256" key="1">
    <source>
        <dbReference type="ARBA" id="ARBA00000085"/>
    </source>
</evidence>
<sequence>MRRLLALRPGQSLAYIVGTATVGMFTAFGMFVVVWCPPLLVVVGLWIGRFERRRVLALTSDTSVEPHAEARSGWLGWVWLRLREAVTWREVAYTLCLVAVLFPIDAVIMSAFIVCGVLVLAPLLFFTMPDGEFSMHLGAWTADTAWESFVVALAAILVIVAGGHGLRFVAAGQAAFARWLLLPTSRESRRLLAHRALDGVRDLAAACKVPVEVELTLPGRPSWEVESVVQGVVSEALTNVVRHAAATRVQITGGIDGDLLWLTITDDGRGGADPAAGTRLRALADRLAGLDGTLEVSSPPGGPTVVRVGVPAHAERR</sequence>
<evidence type="ECO:0000313" key="9">
    <source>
        <dbReference type="EMBL" id="GIG50851.1"/>
    </source>
</evidence>
<name>A0A919PUP4_9ACTN</name>
<dbReference type="PANTHER" id="PTHR24421:SF10">
    <property type="entry name" value="NITRATE_NITRITE SENSOR PROTEIN NARQ"/>
    <property type="match status" value="1"/>
</dbReference>
<dbReference type="Gene3D" id="3.30.565.10">
    <property type="entry name" value="Histidine kinase-like ATPase, C-terminal domain"/>
    <property type="match status" value="1"/>
</dbReference>
<keyword evidence="6" id="KW-0812">Transmembrane</keyword>
<protein>
    <recommendedName>
        <fullName evidence="2">histidine kinase</fullName>
        <ecNumber evidence="2">2.7.13.3</ecNumber>
    </recommendedName>
</protein>
<dbReference type="SUPFAM" id="SSF55874">
    <property type="entry name" value="ATPase domain of HSP90 chaperone/DNA topoisomerase II/histidine kinase"/>
    <property type="match status" value="1"/>
</dbReference>